<reference evidence="4" key="2">
    <citation type="submission" date="2025-08" db="UniProtKB">
        <authorList>
            <consortium name="RefSeq"/>
        </authorList>
    </citation>
    <scope>IDENTIFICATION</scope>
    <source>
        <tissue evidence="4">Etiolated seedlings</tissue>
    </source>
</reference>
<feature type="region of interest" description="Disordered" evidence="1">
    <location>
        <begin position="2351"/>
        <end position="2399"/>
    </location>
</feature>
<gene>
    <name evidence="4" type="primary">LOC101490938</name>
</gene>
<dbReference type="InterPro" id="IPR045167">
    <property type="entry name" value="Hobbit"/>
</dbReference>
<feature type="region of interest" description="Disordered" evidence="1">
    <location>
        <begin position="2580"/>
        <end position="2630"/>
    </location>
</feature>
<protein>
    <submittedName>
        <fullName evidence="4">Protein SABRE</fullName>
    </submittedName>
</protein>
<feature type="region of interest" description="Disordered" evidence="1">
    <location>
        <begin position="269"/>
        <end position="291"/>
    </location>
</feature>
<dbReference type="Proteomes" id="UP000087171">
    <property type="component" value="Chromosome Ca5"/>
</dbReference>
<feature type="compositionally biased region" description="Polar residues" evidence="1">
    <location>
        <begin position="2298"/>
        <end position="2318"/>
    </location>
</feature>
<proteinExistence type="predicted"/>
<dbReference type="Pfam" id="PF10344">
    <property type="entry name" value="Hobbit"/>
    <property type="match status" value="1"/>
</dbReference>
<feature type="region of interest" description="Disordered" evidence="1">
    <location>
        <begin position="1983"/>
        <end position="2004"/>
    </location>
</feature>
<name>A0A1S2Y9W1_CICAR</name>
<dbReference type="GeneID" id="101490938"/>
<feature type="region of interest" description="Disordered" evidence="1">
    <location>
        <begin position="2298"/>
        <end position="2325"/>
    </location>
</feature>
<dbReference type="KEGG" id="cam:101490938"/>
<dbReference type="PANTHER" id="PTHR15678">
    <property type="entry name" value="ANTIGEN MLAA-22-RELATED"/>
    <property type="match status" value="1"/>
</dbReference>
<feature type="region of interest" description="Disordered" evidence="1">
    <location>
        <begin position="1739"/>
        <end position="1789"/>
    </location>
</feature>
<keyword evidence="3" id="KW-1185">Reference proteome</keyword>
<organism evidence="3 4">
    <name type="scientific">Cicer arietinum</name>
    <name type="common">Chickpea</name>
    <name type="synonym">Garbanzo</name>
    <dbReference type="NCBI Taxonomy" id="3827"/>
    <lineage>
        <taxon>Eukaryota</taxon>
        <taxon>Viridiplantae</taxon>
        <taxon>Streptophyta</taxon>
        <taxon>Embryophyta</taxon>
        <taxon>Tracheophyta</taxon>
        <taxon>Spermatophyta</taxon>
        <taxon>Magnoliopsida</taxon>
        <taxon>eudicotyledons</taxon>
        <taxon>Gunneridae</taxon>
        <taxon>Pentapetalae</taxon>
        <taxon>rosids</taxon>
        <taxon>fabids</taxon>
        <taxon>Fabales</taxon>
        <taxon>Fabaceae</taxon>
        <taxon>Papilionoideae</taxon>
        <taxon>50 kb inversion clade</taxon>
        <taxon>NPAAA clade</taxon>
        <taxon>Hologalegina</taxon>
        <taxon>IRL clade</taxon>
        <taxon>Cicereae</taxon>
        <taxon>Cicer</taxon>
    </lineage>
</organism>
<evidence type="ECO:0000313" key="3">
    <source>
        <dbReference type="Proteomes" id="UP000087171"/>
    </source>
</evidence>
<feature type="compositionally biased region" description="Polar residues" evidence="1">
    <location>
        <begin position="278"/>
        <end position="291"/>
    </location>
</feature>
<dbReference type="PANTHER" id="PTHR15678:SF6">
    <property type="entry name" value="BRIDGE-LIKE LIPID TRANSFER PROTEIN FAMILY MEMBER 2"/>
    <property type="match status" value="1"/>
</dbReference>
<dbReference type="SMART" id="SM01214">
    <property type="entry name" value="Fmp27_GFWDK"/>
    <property type="match status" value="1"/>
</dbReference>
<feature type="region of interest" description="Disordered" evidence="1">
    <location>
        <begin position="2475"/>
        <end position="2519"/>
    </location>
</feature>
<dbReference type="OrthoDB" id="1562405at2759"/>
<evidence type="ECO:0000256" key="1">
    <source>
        <dbReference type="SAM" id="MobiDB-lite"/>
    </source>
</evidence>
<sequence length="2630" mass="294354">MAASPVNFLFGFLLLSITLWLLFIFASGLLAWILSWILGASVGFRVGGWKCLRDVVVKFKKGAVESVSVGEIKLSLRQSLVKLGVGFISRDPKLQVLICDLEVVMRPSNKIPRKKKTRKSRASGRGKWMIVGNIARYLSVCVTDLVLKMPKCTVEIKELNVDISKDGGSKSSLLVRLQVLPILVHIGEPRVSYDQLSNLSGGGCSSSYQASIASIERSSAPFICEKFSVSSEFGHDREVGIIIKNVDISSGEVTLNLNEELLLKSKRSPESSSFSDSVTGSQADSVGTKKTSKKQQTLASFSKYSSMFPEKVNFNLPKLDVNFVHREHGLSIENNITGIQLKSTKSRSTEDVGESTRLDFQLEFSEIHLLREAGSSILEILKLDLVSFVYIPVQPISPVRAETEIKLGGTQCNIIMNRLKPWLLLHSSKKKKMVLREEATVVVKPQSTDGKIIMWTCNVSAPEMTIVLFDMVGSPVYHGCSQSSHLFANNISNTGTTVHVELGELNLHLADEYQEFFKESVFGVESNCGSIMHIAKVSLDWGIKDMESSEEDGARLGLSVDVTGMGVYLTFKRIASLISTAISFQALLKSLSASKKKLTQNQGRLTKPSGKGAQMLKFNLERCSVYVWGETGLDNAIVPDPKRVNYGSHGGRVIIDVSADGTSRNAHIMSTISNEYQKLKYCVSLEIFQFSLCRSKEKQSTQIELERARSIYQEYMEENRPVTKVALFDMQNAKFVQRSGGLKEIAVCSLFSATDITLRWEPDVHLSLMELVLQLKLLVHNSKLEHMGDVSNVRDTNWKQEATTESGHLEKQKKKESIFAVDVEMLSISAGLGDGVDGIVQVQSIFSENARIGVLLEGLILSFNGARIFKSSRMQISRIPGVSASASDAKEHVVTTWDWVIQGLDVHICMPYRLQLRAIDDVIEDMLRGLKLVIAAKKNLIFPVKQDSSKVKKPSSVQFGCLKFCIRKLTADIEEEPMQGWLDEHYQLLKKEAGELAIRLNFLDELTSKAKHGPKSTDTISSSQEGKFSFNNVEVDVKDSSTVESIREEIYKRSFRSYYQACKNLVSSEGSGACGEDFQAGFKPSTSRTSLLSITALDLDVSLKKIDGGDAGMIEVLKKLDPVCLENDIPFSRLYGTNILLSTGSLVVQLRNYTFPLFSGSSGKCDGRLVLAQQATSFQPQIYQDVYVGKWRKVRMLRSASGTTPPMKTYSDLPIHFQKGEVSFGVGYEPAFADVSYAFTVALRRANLSVRNPGPLILPQKKERSLPWWDDMRNYIHGKVSLLFAESRWNILATTDPYEKVDKLQIVSSSMELHQSDGRVFVSAKDFKILLSSLESLANRCGFKIPTGVSGAFLEAPIFTLEVTMDWECESGDPMNHYLFALPVEGKTRDRVFDPFRSTSLSLRWNFSLRPFPLSLEKHSPPSNSRNNTEVGATVYDPPHVSQNVSRVSPTFNFGAHDLAWILRFWSLNYNPPHKLRSFSRWPRFGVARATRSGNLSMDKVMTEFMLRLDATPACIKNMPLDDDDPAKGLTFTMTKLKYELCYSRGKQKYTFESKRDILDLVYQGLDLHMLKAFLNKEACASVAKVVNMILKSSQSVSMEKITSDKGYMTEKNRDDGFLLSSDYFTIRRQSSKADPARLLAWQEAGRRNVDTTILRPEFENGSETDEHIRSDPSDDDGYSVVIADGCQRVFVYGLKLLWTIENRDAVWAWVGGLSKAFEPPKPSPARQYAQRKLIEENKKHDGADLGQDDVSKCPPTGKISKSPSSQQAGTSGSISSPSNSVKADTLPSVKMENIDDSDGTRHFMVNVIEPQFNLHSEDANGRFLLAAVSGRVLARSFHSVLHVGYEMIEKAFGATDVHISEYQPEMTWKRMEFSVMLEHVQAHVAPTDVDPGAGLQWLPKILRSSPKVMRTGALLERVFMPCDMYFRYTRHKGGTPELKVKPLKELTFNSRNITATMTSRQFQVMLDVLTNLLFARLPKPRKSSLSFPAEDDDDVEEEADEVVPDGVEEVELAKISLEKKEREQKLLLDDIQKLSLWCDPSGDLHPEKESDLWMITGGRSLLVQGLKRELVSAQKSRKAASVALRMALQKAAQLRLTEKEKNKSPSYAMRISLQINKVVWSMLVDGKSFAEAEINDMIYDFDRDYKDVGVAQFTTKYFVVRNCLPNAKSDMLLSAWNPPSEWGKKVMLRVDAQQGAPRDGNSSLELFQVEIYPLKIHLTETMYRMMWEYFFPEEEQDSQRRQEVWKVSTTAGARRVKKGSLALEASASSSQSMKESETSSKSGISAILFTTQPPVHVDSAQTSKVQNVKENPGTSVNPELRRTSSFDRTWEETVAESVANELVLQSFSSKNGPFSSTEQQDEASKNKSKDSKGVKGGRSSHEEKKVAKSHEEKRSRPRKLMEFHNIKISQVELLVTYEGQRIVVNDLKLLMDQFHRAEFTGTWRKLFSRVKKHIIWGVLKSVTGMQISVGAESLKKRQSQHTGAGVPEIDLNFSDNEGQGGKSDQYPPSWPKRPSDGAGDGFVTSIRGLFSNQRRKAKAFVLRTMRGEAENDFQGDWSESDIEFSPFARQLTITKAKKLIRRHTKKFRSRGQKGSSSQQRESLPSSPRETTPFDSDSSSGSSPYEDFHG</sequence>
<feature type="compositionally biased region" description="Low complexity" evidence="1">
    <location>
        <begin position="1772"/>
        <end position="1781"/>
    </location>
</feature>
<feature type="compositionally biased region" description="Basic residues" evidence="1">
    <location>
        <begin position="2580"/>
        <end position="2592"/>
    </location>
</feature>
<dbReference type="STRING" id="3827.A0A1S2Y9W1"/>
<evidence type="ECO:0000313" key="4">
    <source>
        <dbReference type="RefSeq" id="XP_004501666.1"/>
    </source>
</evidence>
<dbReference type="eggNOG" id="KOG1910">
    <property type="taxonomic scope" value="Eukaryota"/>
</dbReference>
<reference evidence="3" key="1">
    <citation type="journal article" date="2013" name="Nat. Biotechnol.">
        <title>Draft genome sequence of chickpea (Cicer arietinum) provides a resource for trait improvement.</title>
        <authorList>
            <person name="Varshney R.K."/>
            <person name="Song C."/>
            <person name="Saxena R.K."/>
            <person name="Azam S."/>
            <person name="Yu S."/>
            <person name="Sharpe A.G."/>
            <person name="Cannon S."/>
            <person name="Baek J."/>
            <person name="Rosen B.D."/>
            <person name="Tar'an B."/>
            <person name="Millan T."/>
            <person name="Zhang X."/>
            <person name="Ramsay L.D."/>
            <person name="Iwata A."/>
            <person name="Wang Y."/>
            <person name="Nelson W."/>
            <person name="Farmer A.D."/>
            <person name="Gaur P.M."/>
            <person name="Soderlund C."/>
            <person name="Penmetsa R.V."/>
            <person name="Xu C."/>
            <person name="Bharti A.K."/>
            <person name="He W."/>
            <person name="Winter P."/>
            <person name="Zhao S."/>
            <person name="Hane J.K."/>
            <person name="Carrasquilla-Garcia N."/>
            <person name="Condie J.A."/>
            <person name="Upadhyaya H.D."/>
            <person name="Luo M.C."/>
            <person name="Thudi M."/>
            <person name="Gowda C.L."/>
            <person name="Singh N.P."/>
            <person name="Lichtenzveig J."/>
            <person name="Gali K.K."/>
            <person name="Rubio J."/>
            <person name="Nadarajan N."/>
            <person name="Dolezel J."/>
            <person name="Bansal K.C."/>
            <person name="Xu X."/>
            <person name="Edwards D."/>
            <person name="Zhang G."/>
            <person name="Kahl G."/>
            <person name="Gil J."/>
            <person name="Singh K.B."/>
            <person name="Datta S.K."/>
            <person name="Jackson S.A."/>
            <person name="Wang J."/>
            <person name="Cook D.R."/>
        </authorList>
    </citation>
    <scope>NUCLEOTIDE SEQUENCE [LARGE SCALE GENOMIC DNA]</scope>
    <source>
        <strain evidence="3">cv. CDC Frontier</strain>
    </source>
</reference>
<dbReference type="InterPro" id="IPR019441">
    <property type="entry name" value="FMP27/BLTP2/Hobbit_GFWDK_RBG"/>
</dbReference>
<feature type="compositionally biased region" description="Polar residues" evidence="1">
    <location>
        <begin position="1760"/>
        <end position="1771"/>
    </location>
</feature>
<feature type="domain" description="FMP27/BLTP2/Hobbit GFWDK motif-containing RBG unit" evidence="2">
    <location>
        <begin position="1152"/>
        <end position="1300"/>
    </location>
</feature>
<dbReference type="RefSeq" id="XP_004501666.1">
    <property type="nucleotide sequence ID" value="XM_004501609.3"/>
</dbReference>
<feature type="compositionally biased region" description="Acidic residues" evidence="1">
    <location>
        <begin position="1990"/>
        <end position="2004"/>
    </location>
</feature>
<feature type="compositionally biased region" description="Low complexity" evidence="1">
    <location>
        <begin position="2593"/>
        <end position="2623"/>
    </location>
</feature>
<feature type="compositionally biased region" description="Basic and acidic residues" evidence="1">
    <location>
        <begin position="2363"/>
        <end position="2399"/>
    </location>
</feature>
<accession>A0A1S2Y9W1</accession>
<dbReference type="PaxDb" id="3827-XP_004501666.1"/>
<evidence type="ECO:0000259" key="2">
    <source>
        <dbReference type="SMART" id="SM01214"/>
    </source>
</evidence>